<evidence type="ECO:0000313" key="2">
    <source>
        <dbReference type="Proteomes" id="UP001304813"/>
    </source>
</evidence>
<sequence length="60" mass="6965">MSTFINKTLIKNPRKSTVRINPQFPTRQDGSVIRLSMVAFSVRFLIRKNREDAKPYILGN</sequence>
<organism evidence="1 2">
    <name type="scientific">Yersinia phage vB_Yru_GN1</name>
    <dbReference type="NCBI Taxonomy" id="3074381"/>
    <lineage>
        <taxon>Viruses</taxon>
        <taxon>Duplodnaviria</taxon>
        <taxon>Heunggongvirae</taxon>
        <taxon>Uroviricota</taxon>
        <taxon>Caudoviricetes</taxon>
        <taxon>Caudoviricetes incertae sedis</taxon>
        <taxon>Sepahanvirus</taxon>
        <taxon>Sepahanvirus vB-Yru-GN1</taxon>
    </lineage>
</organism>
<proteinExistence type="predicted"/>
<accession>A0AA86MGV6</accession>
<dbReference type="EMBL" id="LC779065">
    <property type="protein sequence ID" value="BES79855.1"/>
    <property type="molecule type" value="Genomic_DNA"/>
</dbReference>
<reference evidence="1 2" key="1">
    <citation type="submission" date="2023-09" db="EMBL/GenBank/DDBJ databases">
        <title>Analysis of phage genome (vB_Yru_GN1) of the bacterium (Yersinia ruckeri).</title>
        <authorList>
            <person name="Ganjoor M.S."/>
            <person name="Bouzari M."/>
            <person name="Soleimani-Delfan A."/>
        </authorList>
    </citation>
    <scope>NUCLEOTIDE SEQUENCE [LARGE SCALE GENOMIC DNA]</scope>
    <source>
        <strain evidence="2">vB_Yru_GN1</strain>
    </source>
</reference>
<keyword evidence="2" id="KW-1185">Reference proteome</keyword>
<dbReference type="Proteomes" id="UP001304813">
    <property type="component" value="Segment"/>
</dbReference>
<evidence type="ECO:0000313" key="1">
    <source>
        <dbReference type="EMBL" id="BES79855.1"/>
    </source>
</evidence>
<name>A0AA86MGV6_9CAUD</name>
<protein>
    <submittedName>
        <fullName evidence="1">Uncharacterized protein</fullName>
    </submittedName>
</protein>